<keyword evidence="2" id="KW-1185">Reference proteome</keyword>
<organism evidence="1 2">
    <name type="scientific">Plantactinospora endophytica</name>
    <dbReference type="NCBI Taxonomy" id="673535"/>
    <lineage>
        <taxon>Bacteria</taxon>
        <taxon>Bacillati</taxon>
        <taxon>Actinomycetota</taxon>
        <taxon>Actinomycetes</taxon>
        <taxon>Micromonosporales</taxon>
        <taxon>Micromonosporaceae</taxon>
        <taxon>Plantactinospora</taxon>
    </lineage>
</organism>
<protein>
    <recommendedName>
        <fullName evidence="3">Carboxypeptidase regulatory-like domain-containing protein</fullName>
    </recommendedName>
</protein>
<dbReference type="RefSeq" id="WP_203866619.1">
    <property type="nucleotide sequence ID" value="NZ_BONW01000013.1"/>
</dbReference>
<proteinExistence type="predicted"/>
<sequence length="158" mass="16881">MSTADGPDWTDAELLAGLRALFAPADSVPDAVVDAARRSLDWRTLDAELATLAEEVAPALAGVRGDGDRLLTFDVEDWSVEVEVAQAGEARRLVGQVVPPVAAEIDVEQPDGTVRIRADALGRFAVADLPPGATRLVCRIPGIGDVEDRIIRTEWMVL</sequence>
<evidence type="ECO:0000313" key="1">
    <source>
        <dbReference type="EMBL" id="GIG88108.1"/>
    </source>
</evidence>
<dbReference type="Proteomes" id="UP000646749">
    <property type="component" value="Unassembled WGS sequence"/>
</dbReference>
<evidence type="ECO:0008006" key="3">
    <source>
        <dbReference type="Google" id="ProtNLM"/>
    </source>
</evidence>
<accession>A0ABQ4E077</accession>
<gene>
    <name evidence="1" type="ORF">Pen02_30440</name>
</gene>
<reference evidence="1 2" key="1">
    <citation type="submission" date="2021-01" db="EMBL/GenBank/DDBJ databases">
        <title>Whole genome shotgun sequence of Plantactinospora endophytica NBRC 110450.</title>
        <authorList>
            <person name="Komaki H."/>
            <person name="Tamura T."/>
        </authorList>
    </citation>
    <scope>NUCLEOTIDE SEQUENCE [LARGE SCALE GENOMIC DNA]</scope>
    <source>
        <strain evidence="1 2">NBRC 110450</strain>
    </source>
</reference>
<name>A0ABQ4E077_9ACTN</name>
<dbReference type="EMBL" id="BONW01000013">
    <property type="protein sequence ID" value="GIG88108.1"/>
    <property type="molecule type" value="Genomic_DNA"/>
</dbReference>
<comment type="caution">
    <text evidence="1">The sequence shown here is derived from an EMBL/GenBank/DDBJ whole genome shotgun (WGS) entry which is preliminary data.</text>
</comment>
<evidence type="ECO:0000313" key="2">
    <source>
        <dbReference type="Proteomes" id="UP000646749"/>
    </source>
</evidence>